<dbReference type="PANTHER" id="PTHR30055">
    <property type="entry name" value="HTH-TYPE TRANSCRIPTIONAL REGULATOR RUTR"/>
    <property type="match status" value="1"/>
</dbReference>
<sequence length="203" mass="22621">MNNEVERPPYGEGRNALMSAVMRIVATKGLRGVTYRAVASDAGVNHNLINHHFGSLEDLLTATMERAVERAIENTELALFADLDERYADALTASVDSEPEVHLFQFEMLLEARRHPERRESSRRLYDNYVKSVQDALRRRGMEANDALCSAIFAAMDGLMLQFLTIGDPAKIKAAVIEVGKLVASNLEEAPQANDSHHMPLRT</sequence>
<evidence type="ECO:0000256" key="2">
    <source>
        <dbReference type="PROSITE-ProRule" id="PRU00335"/>
    </source>
</evidence>
<gene>
    <name evidence="4" type="ORF">ACFO0K_07105</name>
</gene>
<organism evidence="4 5">
    <name type="scientific">Citricoccus alkalitolerans</name>
    <dbReference type="NCBI Taxonomy" id="246603"/>
    <lineage>
        <taxon>Bacteria</taxon>
        <taxon>Bacillati</taxon>
        <taxon>Actinomycetota</taxon>
        <taxon>Actinomycetes</taxon>
        <taxon>Micrococcales</taxon>
        <taxon>Micrococcaceae</taxon>
        <taxon>Citricoccus</taxon>
    </lineage>
</organism>
<evidence type="ECO:0000313" key="5">
    <source>
        <dbReference type="Proteomes" id="UP001595965"/>
    </source>
</evidence>
<dbReference type="PROSITE" id="PS50977">
    <property type="entry name" value="HTH_TETR_2"/>
    <property type="match status" value="1"/>
</dbReference>
<keyword evidence="1 2" id="KW-0238">DNA-binding</keyword>
<feature type="domain" description="HTH tetR-type" evidence="3">
    <location>
        <begin position="11"/>
        <end position="71"/>
    </location>
</feature>
<dbReference type="EMBL" id="JBHSEN010000001">
    <property type="protein sequence ID" value="MFC4429445.1"/>
    <property type="molecule type" value="Genomic_DNA"/>
</dbReference>
<evidence type="ECO:0000256" key="1">
    <source>
        <dbReference type="ARBA" id="ARBA00023125"/>
    </source>
</evidence>
<protein>
    <submittedName>
        <fullName evidence="4">TetR/AcrR family transcriptional regulator</fullName>
    </submittedName>
</protein>
<dbReference type="InterPro" id="IPR001647">
    <property type="entry name" value="HTH_TetR"/>
</dbReference>
<comment type="caution">
    <text evidence="4">The sequence shown here is derived from an EMBL/GenBank/DDBJ whole genome shotgun (WGS) entry which is preliminary data.</text>
</comment>
<dbReference type="InterPro" id="IPR050109">
    <property type="entry name" value="HTH-type_TetR-like_transc_reg"/>
</dbReference>
<dbReference type="Proteomes" id="UP001595965">
    <property type="component" value="Unassembled WGS sequence"/>
</dbReference>
<dbReference type="SUPFAM" id="SSF46689">
    <property type="entry name" value="Homeodomain-like"/>
    <property type="match status" value="1"/>
</dbReference>
<evidence type="ECO:0000313" key="4">
    <source>
        <dbReference type="EMBL" id="MFC4429445.1"/>
    </source>
</evidence>
<accession>A0ABV8XVA4</accession>
<dbReference type="InterPro" id="IPR041583">
    <property type="entry name" value="TetR_C_31"/>
</dbReference>
<reference evidence="5" key="1">
    <citation type="journal article" date="2019" name="Int. J. Syst. Evol. Microbiol.">
        <title>The Global Catalogue of Microorganisms (GCM) 10K type strain sequencing project: providing services to taxonomists for standard genome sequencing and annotation.</title>
        <authorList>
            <consortium name="The Broad Institute Genomics Platform"/>
            <consortium name="The Broad Institute Genome Sequencing Center for Infectious Disease"/>
            <person name="Wu L."/>
            <person name="Ma J."/>
        </authorList>
    </citation>
    <scope>NUCLEOTIDE SEQUENCE [LARGE SCALE GENOMIC DNA]</scope>
    <source>
        <strain evidence="5">CGMCC 1.12125</strain>
    </source>
</reference>
<dbReference type="Pfam" id="PF00440">
    <property type="entry name" value="TetR_N"/>
    <property type="match status" value="1"/>
</dbReference>
<name>A0ABV8XVA4_9MICC</name>
<dbReference type="Pfam" id="PF17940">
    <property type="entry name" value="TetR_C_31"/>
    <property type="match status" value="1"/>
</dbReference>
<dbReference type="PANTHER" id="PTHR30055:SF231">
    <property type="entry name" value="TRANSCRIPTIONAL REGULATORY PROTEIN (PROBABLY DEOR-FAMILY)-RELATED"/>
    <property type="match status" value="1"/>
</dbReference>
<feature type="DNA-binding region" description="H-T-H motif" evidence="2">
    <location>
        <begin position="34"/>
        <end position="53"/>
    </location>
</feature>
<dbReference type="Gene3D" id="1.10.357.10">
    <property type="entry name" value="Tetracycline Repressor, domain 2"/>
    <property type="match status" value="1"/>
</dbReference>
<keyword evidence="5" id="KW-1185">Reference proteome</keyword>
<dbReference type="SUPFAM" id="SSF48498">
    <property type="entry name" value="Tetracyclin repressor-like, C-terminal domain"/>
    <property type="match status" value="1"/>
</dbReference>
<dbReference type="InterPro" id="IPR009057">
    <property type="entry name" value="Homeodomain-like_sf"/>
</dbReference>
<dbReference type="RefSeq" id="WP_344228388.1">
    <property type="nucleotide sequence ID" value="NZ_BAAALH010000002.1"/>
</dbReference>
<dbReference type="InterPro" id="IPR036271">
    <property type="entry name" value="Tet_transcr_reg_TetR-rel_C_sf"/>
</dbReference>
<evidence type="ECO:0000259" key="3">
    <source>
        <dbReference type="PROSITE" id="PS50977"/>
    </source>
</evidence>
<proteinExistence type="predicted"/>